<gene>
    <name evidence="5 7" type="primary">coaE</name>
    <name evidence="7" type="ORF">H9977_08500</name>
</gene>
<evidence type="ECO:0000256" key="5">
    <source>
        <dbReference type="HAMAP-Rule" id="MF_00376"/>
    </source>
</evidence>
<dbReference type="CDD" id="cd02022">
    <property type="entry name" value="DPCK"/>
    <property type="match status" value="1"/>
</dbReference>
<evidence type="ECO:0000313" key="7">
    <source>
        <dbReference type="EMBL" id="HIX75053.1"/>
    </source>
</evidence>
<dbReference type="Pfam" id="PF01121">
    <property type="entry name" value="CoaE"/>
    <property type="match status" value="1"/>
</dbReference>
<evidence type="ECO:0000256" key="1">
    <source>
        <dbReference type="ARBA" id="ARBA00009018"/>
    </source>
</evidence>
<dbReference type="InterPro" id="IPR027417">
    <property type="entry name" value="P-loop_NTPase"/>
</dbReference>
<dbReference type="GO" id="GO:0004140">
    <property type="term" value="F:dephospho-CoA kinase activity"/>
    <property type="evidence" value="ECO:0007669"/>
    <property type="project" value="UniProtKB-UniRule"/>
</dbReference>
<keyword evidence="5 7" id="KW-0808">Transferase</keyword>
<accession>A0A9D1X8V9</accession>
<dbReference type="GO" id="GO:0015937">
    <property type="term" value="P:coenzyme A biosynthetic process"/>
    <property type="evidence" value="ECO:0007669"/>
    <property type="project" value="UniProtKB-UniRule"/>
</dbReference>
<evidence type="ECO:0000313" key="8">
    <source>
        <dbReference type="Proteomes" id="UP000886740"/>
    </source>
</evidence>
<dbReference type="GO" id="GO:0005737">
    <property type="term" value="C:cytoplasm"/>
    <property type="evidence" value="ECO:0007669"/>
    <property type="project" value="UniProtKB-SubCell"/>
</dbReference>
<dbReference type="InterPro" id="IPR001977">
    <property type="entry name" value="Depp_CoAkinase"/>
</dbReference>
<comment type="subcellular location">
    <subcellularLocation>
        <location evidence="5">Cytoplasm</location>
    </subcellularLocation>
</comment>
<evidence type="ECO:0000256" key="6">
    <source>
        <dbReference type="NCBIfam" id="TIGR00152"/>
    </source>
</evidence>
<proteinExistence type="inferred from homology"/>
<dbReference type="NCBIfam" id="TIGR00152">
    <property type="entry name" value="dephospho-CoA kinase"/>
    <property type="match status" value="1"/>
</dbReference>
<dbReference type="AlphaFoldDB" id="A0A9D1X8V9"/>
<comment type="caution">
    <text evidence="7">The sequence shown here is derived from an EMBL/GenBank/DDBJ whole genome shotgun (WGS) entry which is preliminary data.</text>
</comment>
<name>A0A9D1X8V9_9BACT</name>
<keyword evidence="5 7" id="KW-0418">Kinase</keyword>
<organism evidence="7 8">
    <name type="scientific">Candidatus Parabacteroides intestinipullorum</name>
    <dbReference type="NCBI Taxonomy" id="2838723"/>
    <lineage>
        <taxon>Bacteria</taxon>
        <taxon>Pseudomonadati</taxon>
        <taxon>Bacteroidota</taxon>
        <taxon>Bacteroidia</taxon>
        <taxon>Bacteroidales</taxon>
        <taxon>Tannerellaceae</taxon>
        <taxon>Parabacteroides</taxon>
    </lineage>
</organism>
<sequence length="199" mass="22484">MIKIGITGGIGSGKSVVATLLRLYGIPVYIADEESKRLTNSSPVIRRALVDLVGEAVYDADGKLDKPRLANFIFGQPEHLARVNAIIHPEVNRDFLDWSERQEKAFCAIESAILFESGFDRIVDVKLMVLAPLEIRLERAIARDHASREALERRIKSQMADEEKASRSDYVIHNDDRQALIPQVENFIGWLKNRENALF</sequence>
<reference evidence="7" key="2">
    <citation type="submission" date="2021-04" db="EMBL/GenBank/DDBJ databases">
        <authorList>
            <person name="Gilroy R."/>
        </authorList>
    </citation>
    <scope>NUCLEOTIDE SEQUENCE</scope>
    <source>
        <strain evidence="7">ChiGjej6B6-14162</strain>
    </source>
</reference>
<comment type="similarity">
    <text evidence="1 5">Belongs to the CoaE family.</text>
</comment>
<evidence type="ECO:0000256" key="2">
    <source>
        <dbReference type="ARBA" id="ARBA00022741"/>
    </source>
</evidence>
<dbReference type="Gene3D" id="3.40.50.300">
    <property type="entry name" value="P-loop containing nucleotide triphosphate hydrolases"/>
    <property type="match status" value="1"/>
</dbReference>
<dbReference type="GO" id="GO:0005524">
    <property type="term" value="F:ATP binding"/>
    <property type="evidence" value="ECO:0007669"/>
    <property type="project" value="UniProtKB-UniRule"/>
</dbReference>
<reference evidence="7" key="1">
    <citation type="journal article" date="2021" name="PeerJ">
        <title>Extensive microbial diversity within the chicken gut microbiome revealed by metagenomics and culture.</title>
        <authorList>
            <person name="Gilroy R."/>
            <person name="Ravi A."/>
            <person name="Getino M."/>
            <person name="Pursley I."/>
            <person name="Horton D.L."/>
            <person name="Alikhan N.F."/>
            <person name="Baker D."/>
            <person name="Gharbi K."/>
            <person name="Hall N."/>
            <person name="Watson M."/>
            <person name="Adriaenssens E.M."/>
            <person name="Foster-Nyarko E."/>
            <person name="Jarju S."/>
            <person name="Secka A."/>
            <person name="Antonio M."/>
            <person name="Oren A."/>
            <person name="Chaudhuri R.R."/>
            <person name="La Ragione R."/>
            <person name="Hildebrand F."/>
            <person name="Pallen M.J."/>
        </authorList>
    </citation>
    <scope>NUCLEOTIDE SEQUENCE</scope>
    <source>
        <strain evidence="7">ChiGjej6B6-14162</strain>
    </source>
</reference>
<keyword evidence="2 5" id="KW-0547">Nucleotide-binding</keyword>
<dbReference type="PANTHER" id="PTHR10695">
    <property type="entry name" value="DEPHOSPHO-COA KINASE-RELATED"/>
    <property type="match status" value="1"/>
</dbReference>
<comment type="catalytic activity">
    <reaction evidence="5">
        <text>3'-dephospho-CoA + ATP = ADP + CoA + H(+)</text>
        <dbReference type="Rhea" id="RHEA:18245"/>
        <dbReference type="ChEBI" id="CHEBI:15378"/>
        <dbReference type="ChEBI" id="CHEBI:30616"/>
        <dbReference type="ChEBI" id="CHEBI:57287"/>
        <dbReference type="ChEBI" id="CHEBI:57328"/>
        <dbReference type="ChEBI" id="CHEBI:456216"/>
        <dbReference type="EC" id="2.7.1.24"/>
    </reaction>
</comment>
<keyword evidence="3 5" id="KW-0067">ATP-binding</keyword>
<dbReference type="HAMAP" id="MF_00376">
    <property type="entry name" value="Dephospho_CoA_kinase"/>
    <property type="match status" value="1"/>
</dbReference>
<keyword evidence="4 5" id="KW-0173">Coenzyme A biosynthesis</keyword>
<dbReference type="EC" id="2.7.1.24" evidence="5 6"/>
<dbReference type="PROSITE" id="PS51219">
    <property type="entry name" value="DPCK"/>
    <property type="match status" value="1"/>
</dbReference>
<dbReference type="PANTHER" id="PTHR10695:SF46">
    <property type="entry name" value="BIFUNCTIONAL COENZYME A SYNTHASE-RELATED"/>
    <property type="match status" value="1"/>
</dbReference>
<evidence type="ECO:0000256" key="4">
    <source>
        <dbReference type="ARBA" id="ARBA00022993"/>
    </source>
</evidence>
<dbReference type="Proteomes" id="UP000886740">
    <property type="component" value="Unassembled WGS sequence"/>
</dbReference>
<comment type="pathway">
    <text evidence="5">Cofactor biosynthesis; coenzyme A biosynthesis; CoA from (R)-pantothenate: step 5/5.</text>
</comment>
<feature type="binding site" evidence="5">
    <location>
        <begin position="11"/>
        <end position="16"/>
    </location>
    <ligand>
        <name>ATP</name>
        <dbReference type="ChEBI" id="CHEBI:30616"/>
    </ligand>
</feature>
<dbReference type="EMBL" id="DXEL01000058">
    <property type="protein sequence ID" value="HIX75053.1"/>
    <property type="molecule type" value="Genomic_DNA"/>
</dbReference>
<evidence type="ECO:0000256" key="3">
    <source>
        <dbReference type="ARBA" id="ARBA00022840"/>
    </source>
</evidence>
<keyword evidence="5" id="KW-0963">Cytoplasm</keyword>
<protein>
    <recommendedName>
        <fullName evidence="5 6">Dephospho-CoA kinase</fullName>
        <ecNumber evidence="5 6">2.7.1.24</ecNumber>
    </recommendedName>
    <alternativeName>
        <fullName evidence="5">Dephosphocoenzyme A kinase</fullName>
    </alternativeName>
</protein>
<dbReference type="SUPFAM" id="SSF52540">
    <property type="entry name" value="P-loop containing nucleoside triphosphate hydrolases"/>
    <property type="match status" value="1"/>
</dbReference>
<comment type="function">
    <text evidence="5">Catalyzes the phosphorylation of the 3'-hydroxyl group of dephosphocoenzyme A to form coenzyme A.</text>
</comment>